<dbReference type="EMBL" id="KZ824286">
    <property type="protein sequence ID" value="RAL11788.1"/>
    <property type="molecule type" value="Genomic_DNA"/>
</dbReference>
<dbReference type="Proteomes" id="UP000248961">
    <property type="component" value="Unassembled WGS sequence"/>
</dbReference>
<dbReference type="InterPro" id="IPR000719">
    <property type="entry name" value="Prot_kinase_dom"/>
</dbReference>
<dbReference type="RefSeq" id="XP_025550942.1">
    <property type="nucleotide sequence ID" value="XM_025697036.1"/>
</dbReference>
<evidence type="ECO:0000256" key="1">
    <source>
        <dbReference type="SAM" id="MobiDB-lite"/>
    </source>
</evidence>
<feature type="domain" description="Protein kinase" evidence="2">
    <location>
        <begin position="283"/>
        <end position="462"/>
    </location>
</feature>
<dbReference type="OrthoDB" id="4062651at2759"/>
<feature type="compositionally biased region" description="Polar residues" evidence="1">
    <location>
        <begin position="91"/>
        <end position="100"/>
    </location>
</feature>
<evidence type="ECO:0000259" key="2">
    <source>
        <dbReference type="PROSITE" id="PS50011"/>
    </source>
</evidence>
<reference evidence="3 4" key="1">
    <citation type="submission" date="2018-02" db="EMBL/GenBank/DDBJ databases">
        <title>The genomes of Aspergillus section Nigri reveals drivers in fungal speciation.</title>
        <authorList>
            <consortium name="DOE Joint Genome Institute"/>
            <person name="Vesth T.C."/>
            <person name="Nybo J."/>
            <person name="Theobald S."/>
            <person name="Brandl J."/>
            <person name="Frisvad J.C."/>
            <person name="Nielsen K.F."/>
            <person name="Lyhne E.K."/>
            <person name="Kogle M.E."/>
            <person name="Kuo A."/>
            <person name="Riley R."/>
            <person name="Clum A."/>
            <person name="Nolan M."/>
            <person name="Lipzen A."/>
            <person name="Salamov A."/>
            <person name="Henrissat B."/>
            <person name="Wiebenga A."/>
            <person name="De vries R.P."/>
            <person name="Grigoriev I.V."/>
            <person name="Mortensen U.H."/>
            <person name="Andersen M.R."/>
            <person name="Baker S.E."/>
        </authorList>
    </citation>
    <scope>NUCLEOTIDE SEQUENCE [LARGE SCALE GENOMIC DNA]</scope>
    <source>
        <strain evidence="3 4">CBS 101889</strain>
    </source>
</reference>
<organism evidence="3 4">
    <name type="scientific">Aspergillus homomorphus (strain CBS 101889)</name>
    <dbReference type="NCBI Taxonomy" id="1450537"/>
    <lineage>
        <taxon>Eukaryota</taxon>
        <taxon>Fungi</taxon>
        <taxon>Dikarya</taxon>
        <taxon>Ascomycota</taxon>
        <taxon>Pezizomycotina</taxon>
        <taxon>Eurotiomycetes</taxon>
        <taxon>Eurotiomycetidae</taxon>
        <taxon>Eurotiales</taxon>
        <taxon>Aspergillaceae</taxon>
        <taxon>Aspergillus</taxon>
        <taxon>Aspergillus subgen. Circumdati</taxon>
    </lineage>
</organism>
<dbReference type="PROSITE" id="PS50011">
    <property type="entry name" value="PROTEIN_KINASE_DOM"/>
    <property type="match status" value="1"/>
</dbReference>
<dbReference type="GO" id="GO:0005524">
    <property type="term" value="F:ATP binding"/>
    <property type="evidence" value="ECO:0007669"/>
    <property type="project" value="InterPro"/>
</dbReference>
<evidence type="ECO:0000313" key="4">
    <source>
        <dbReference type="Proteomes" id="UP000248961"/>
    </source>
</evidence>
<dbReference type="SUPFAM" id="SSF56112">
    <property type="entry name" value="Protein kinase-like (PK-like)"/>
    <property type="match status" value="1"/>
</dbReference>
<dbReference type="InterPro" id="IPR011009">
    <property type="entry name" value="Kinase-like_dom_sf"/>
</dbReference>
<dbReference type="GeneID" id="37201325"/>
<accession>A0A395HY53</accession>
<dbReference type="Gene3D" id="1.10.510.10">
    <property type="entry name" value="Transferase(Phosphotransferase) domain 1"/>
    <property type="match status" value="1"/>
</dbReference>
<dbReference type="Pfam" id="PF06293">
    <property type="entry name" value="Kdo"/>
    <property type="match status" value="1"/>
</dbReference>
<dbReference type="AlphaFoldDB" id="A0A395HY53"/>
<proteinExistence type="predicted"/>
<feature type="region of interest" description="Disordered" evidence="1">
    <location>
        <begin position="1"/>
        <end position="110"/>
    </location>
</feature>
<gene>
    <name evidence="3" type="ORF">BO97DRAFT_425087</name>
</gene>
<dbReference type="GO" id="GO:0004672">
    <property type="term" value="F:protein kinase activity"/>
    <property type="evidence" value="ECO:0007669"/>
    <property type="project" value="InterPro"/>
</dbReference>
<keyword evidence="4" id="KW-1185">Reference proteome</keyword>
<name>A0A395HY53_ASPHC</name>
<dbReference type="VEuPathDB" id="FungiDB:BO97DRAFT_425087"/>
<evidence type="ECO:0000313" key="3">
    <source>
        <dbReference type="EMBL" id="RAL11788.1"/>
    </source>
</evidence>
<protein>
    <recommendedName>
        <fullName evidence="2">Protein kinase domain-containing protein</fullName>
    </recommendedName>
</protein>
<feature type="compositionally biased region" description="Polar residues" evidence="1">
    <location>
        <begin position="48"/>
        <end position="58"/>
    </location>
</feature>
<sequence length="462" mass="51043">MAKETERTVVPHDAANTDQPGGFNESVVKQIEPTSPPSDAPDGIEPSVLSSDAPNTDQPGGFNENVVKRTEPTSPPSDAPDGTEPRVLSSDAPNTVQPESPTVEIGSNDRSWKTVNGTCLSYVPIEVAGSRFRVSLSGIGHWVGHGVEQGDIQKAWIVLRVKDTEGLMETDYFIIFDSPAPMTEHDKHAKQTIHHQCMDIYRNRGSWEELSSLLVPHFLSYITSHMGPRPNDIESFLLRRKLYLRPTSAASDTVTFEPCGDPYLYQEINWGLMEDALVDVPVYEFSDVESFREIGSQSTAYEVTINGNTFLYKHAKATEPFIREITMLKAMTQLSNQGCILRVPKLVGVIGKGTTTQPGLLTTLIPSSSGNLRGLLESEAEVSVADRQKWYDQVADAVRTLHRNGYCWGDVKWDNVVIDENRDAWLIDFEGGATLGWVDRNLDGTEAGDLQGLEILHRAMGL</sequence>
<feature type="compositionally biased region" description="Basic and acidic residues" evidence="1">
    <location>
        <begin position="1"/>
        <end position="10"/>
    </location>
</feature>